<accession>A0A1F5ZA47</accession>
<feature type="transmembrane region" description="Helical" evidence="1">
    <location>
        <begin position="195"/>
        <end position="213"/>
    </location>
</feature>
<evidence type="ECO:0000259" key="2">
    <source>
        <dbReference type="Pfam" id="PF02517"/>
    </source>
</evidence>
<feature type="transmembrane region" description="Helical" evidence="1">
    <location>
        <begin position="20"/>
        <end position="39"/>
    </location>
</feature>
<dbReference type="EMBL" id="MFJC01000032">
    <property type="protein sequence ID" value="OGG08992.1"/>
    <property type="molecule type" value="Genomic_DNA"/>
</dbReference>
<dbReference type="Pfam" id="PF02517">
    <property type="entry name" value="Rce1-like"/>
    <property type="match status" value="1"/>
</dbReference>
<keyword evidence="1" id="KW-1133">Transmembrane helix</keyword>
<evidence type="ECO:0000313" key="4">
    <source>
        <dbReference type="Proteomes" id="UP000176854"/>
    </source>
</evidence>
<keyword evidence="1" id="KW-0472">Membrane</keyword>
<feature type="transmembrane region" description="Helical" evidence="1">
    <location>
        <begin position="334"/>
        <end position="352"/>
    </location>
</feature>
<feature type="transmembrane region" description="Helical" evidence="1">
    <location>
        <begin position="69"/>
        <end position="94"/>
    </location>
</feature>
<reference evidence="3 4" key="1">
    <citation type="journal article" date="2016" name="Nat. Commun.">
        <title>Thousands of microbial genomes shed light on interconnected biogeochemical processes in an aquifer system.</title>
        <authorList>
            <person name="Anantharaman K."/>
            <person name="Brown C.T."/>
            <person name="Hug L.A."/>
            <person name="Sharon I."/>
            <person name="Castelle C.J."/>
            <person name="Probst A.J."/>
            <person name="Thomas B.C."/>
            <person name="Singh A."/>
            <person name="Wilkins M.J."/>
            <person name="Karaoz U."/>
            <person name="Brodie E.L."/>
            <person name="Williams K.H."/>
            <person name="Hubbard S.S."/>
            <person name="Banfield J.F."/>
        </authorList>
    </citation>
    <scope>NUCLEOTIDE SEQUENCE [LARGE SCALE GENOMIC DNA]</scope>
</reference>
<dbReference type="AlphaFoldDB" id="A0A1F5ZA47"/>
<feature type="transmembrane region" description="Helical" evidence="1">
    <location>
        <begin position="373"/>
        <end position="394"/>
    </location>
</feature>
<proteinExistence type="predicted"/>
<evidence type="ECO:0000313" key="3">
    <source>
        <dbReference type="EMBL" id="OGG08992.1"/>
    </source>
</evidence>
<dbReference type="GO" id="GO:0004175">
    <property type="term" value="F:endopeptidase activity"/>
    <property type="evidence" value="ECO:0007669"/>
    <property type="project" value="UniProtKB-ARBA"/>
</dbReference>
<dbReference type="InterPro" id="IPR003675">
    <property type="entry name" value="Rce1/LyrA-like_dom"/>
</dbReference>
<dbReference type="GO" id="GO:0080120">
    <property type="term" value="P:CAAX-box protein maturation"/>
    <property type="evidence" value="ECO:0007669"/>
    <property type="project" value="UniProtKB-ARBA"/>
</dbReference>
<feature type="transmembrane region" description="Helical" evidence="1">
    <location>
        <begin position="225"/>
        <end position="245"/>
    </location>
</feature>
<feature type="transmembrane region" description="Helical" evidence="1">
    <location>
        <begin position="172"/>
        <end position="189"/>
    </location>
</feature>
<dbReference type="STRING" id="1798373.A2154_01815"/>
<keyword evidence="1" id="KW-0812">Transmembrane</keyword>
<sequence length="412" mass="46045">MNAQPLQTRTLTQKEQLSAAGVWSMLGLFGLLLGLTLIGRVDYRGLLSNFGQFLIGNVEGVIDGRSETLISAVITITALILVYLAVSLMVGSIVSRGVKSYDMQSLDWILDKGPLVIFAVIAGEELFARGLFLGIFTNWLTGEKWYWILFMVANGLWAGIHLYNFKNPSERKIWVVLPQFVGGFFYAYIMRRYGLTAAIGAHFLYDAVLFAGRKEKMPRTLVITVPYYLVIGVVAWAIAYFNNIHLGDLKIWLDGITVPIVGYTWWSYFLVFVGVEVSVELIASILLLDPPDYSLDRFRLMIRNGVTGIAVQMALSSLIVTGFVFFLIWVSGLFTDNLAVTLLFLTAVLTLAKQTTSGSALTRCTIIYLPQMFLMVSAFILLGFWPTFWLLVAFEVVQFIPQLAEAVLTQEN</sequence>
<dbReference type="Proteomes" id="UP000176854">
    <property type="component" value="Unassembled WGS sequence"/>
</dbReference>
<comment type="caution">
    <text evidence="3">The sequence shown here is derived from an EMBL/GenBank/DDBJ whole genome shotgun (WGS) entry which is preliminary data.</text>
</comment>
<evidence type="ECO:0000256" key="1">
    <source>
        <dbReference type="SAM" id="Phobius"/>
    </source>
</evidence>
<name>A0A1F5ZA47_9BACT</name>
<feature type="domain" description="CAAX prenyl protease 2/Lysostaphin resistance protein A-like" evidence="2">
    <location>
        <begin position="115"/>
        <end position="208"/>
    </location>
</feature>
<feature type="transmembrane region" description="Helical" evidence="1">
    <location>
        <begin position="115"/>
        <end position="139"/>
    </location>
</feature>
<protein>
    <recommendedName>
        <fullName evidence="2">CAAX prenyl protease 2/Lysostaphin resistance protein A-like domain-containing protein</fullName>
    </recommendedName>
</protein>
<feature type="transmembrane region" description="Helical" evidence="1">
    <location>
        <begin position="145"/>
        <end position="165"/>
    </location>
</feature>
<gene>
    <name evidence="3" type="ORF">A2154_01815</name>
</gene>
<feature type="transmembrane region" description="Helical" evidence="1">
    <location>
        <begin position="309"/>
        <end position="328"/>
    </location>
</feature>
<organism evidence="3 4">
    <name type="scientific">Candidatus Gottesmanbacteria bacterium RBG_16_43_7</name>
    <dbReference type="NCBI Taxonomy" id="1798373"/>
    <lineage>
        <taxon>Bacteria</taxon>
        <taxon>Candidatus Gottesmaniibacteriota</taxon>
    </lineage>
</organism>